<dbReference type="Pfam" id="PF00172">
    <property type="entry name" value="Zn_clus"/>
    <property type="match status" value="1"/>
</dbReference>
<dbReference type="SUPFAM" id="SSF57701">
    <property type="entry name" value="Zn2/Cys6 DNA-binding domain"/>
    <property type="match status" value="1"/>
</dbReference>
<dbReference type="PANTHER" id="PTHR47784">
    <property type="entry name" value="STEROL UPTAKE CONTROL PROTEIN 2"/>
    <property type="match status" value="1"/>
</dbReference>
<keyword evidence="3" id="KW-0804">Transcription</keyword>
<dbReference type="Gene3D" id="4.10.240.10">
    <property type="entry name" value="Zn(2)-C6 fungal-type DNA-binding domain"/>
    <property type="match status" value="1"/>
</dbReference>
<dbReference type="EMBL" id="CAJVPG010000422">
    <property type="protein sequence ID" value="CAG8407799.1"/>
    <property type="molecule type" value="Genomic_DNA"/>
</dbReference>
<name>A0A9W4JLU6_9EURO</name>
<proteinExistence type="predicted"/>
<keyword evidence="2" id="KW-0238">DNA-binding</keyword>
<evidence type="ECO:0000313" key="7">
    <source>
        <dbReference type="Proteomes" id="UP001152649"/>
    </source>
</evidence>
<dbReference type="CDD" id="cd00067">
    <property type="entry name" value="GAL4"/>
    <property type="match status" value="1"/>
</dbReference>
<accession>A0A9W4JLU6</accession>
<organism evidence="6 7">
    <name type="scientific">Penicillium salamii</name>
    <dbReference type="NCBI Taxonomy" id="1612424"/>
    <lineage>
        <taxon>Eukaryota</taxon>
        <taxon>Fungi</taxon>
        <taxon>Dikarya</taxon>
        <taxon>Ascomycota</taxon>
        <taxon>Pezizomycotina</taxon>
        <taxon>Eurotiomycetes</taxon>
        <taxon>Eurotiomycetidae</taxon>
        <taxon>Eurotiales</taxon>
        <taxon>Aspergillaceae</taxon>
        <taxon>Penicillium</taxon>
    </lineage>
</organism>
<keyword evidence="1" id="KW-0805">Transcription regulation</keyword>
<protein>
    <recommendedName>
        <fullName evidence="5">Zn(2)-C6 fungal-type domain-containing protein</fullName>
    </recommendedName>
</protein>
<keyword evidence="4" id="KW-0539">Nucleus</keyword>
<dbReference type="GO" id="GO:0001228">
    <property type="term" value="F:DNA-binding transcription activator activity, RNA polymerase II-specific"/>
    <property type="evidence" value="ECO:0007669"/>
    <property type="project" value="TreeGrafter"/>
</dbReference>
<evidence type="ECO:0000313" key="6">
    <source>
        <dbReference type="EMBL" id="CAG8407799.1"/>
    </source>
</evidence>
<dbReference type="OrthoDB" id="416217at2759"/>
<feature type="domain" description="Zn(2)-C6 fungal-type" evidence="5">
    <location>
        <begin position="14"/>
        <end position="44"/>
    </location>
</feature>
<dbReference type="InterPro" id="IPR053157">
    <property type="entry name" value="Sterol_Uptake_Regulator"/>
</dbReference>
<dbReference type="InterPro" id="IPR001138">
    <property type="entry name" value="Zn2Cys6_DnaBD"/>
</dbReference>
<evidence type="ECO:0000256" key="1">
    <source>
        <dbReference type="ARBA" id="ARBA00023015"/>
    </source>
</evidence>
<evidence type="ECO:0000256" key="3">
    <source>
        <dbReference type="ARBA" id="ARBA00023163"/>
    </source>
</evidence>
<keyword evidence="7" id="KW-1185">Reference proteome</keyword>
<dbReference type="PANTHER" id="PTHR47784:SF5">
    <property type="entry name" value="STEROL UPTAKE CONTROL PROTEIN 2"/>
    <property type="match status" value="1"/>
</dbReference>
<dbReference type="InterPro" id="IPR021858">
    <property type="entry name" value="Fun_TF"/>
</dbReference>
<dbReference type="InterPro" id="IPR036864">
    <property type="entry name" value="Zn2-C6_fun-type_DNA-bd_sf"/>
</dbReference>
<evidence type="ECO:0000259" key="5">
    <source>
        <dbReference type="PROSITE" id="PS50048"/>
    </source>
</evidence>
<sequence>MPIGRRSHTKSRTGCMSCKKRRIKCDEGKPACTQCLQHRIQCDYKNPPVPSTRLPTAHTISAVLSPNGFAAASTPICATGASSSLQPPLQDIDTTDFRLLHNFTTSTYLTLSDQKELRDLWQQQIPDLAFSHTFLLRVIFAISALHLYRKTSDTNYLAYALQKYEEALKSSSLVLTAISPANCHALYACAALGFLFEFGAPSEDQNILYDANGALAPWVIHVRGVRIIMASSWHDLESGVLGPLFGHKFVDQSVDNIEACLGRFAEHIESTEIDTETLSTYLDAVQDLTKWSKMVEAGFFAWMCQTSDDFAALLAEKQPFALVIFGYSCVLLKYGEPRYWIEGRAQRLLREIYGYLQPHLRVWLEWPLAIVG</sequence>
<gene>
    <name evidence="6" type="ORF">PSALAMII_LOCUS8487</name>
</gene>
<dbReference type="GO" id="GO:0008270">
    <property type="term" value="F:zinc ion binding"/>
    <property type="evidence" value="ECO:0007669"/>
    <property type="project" value="InterPro"/>
</dbReference>
<dbReference type="PROSITE" id="PS00463">
    <property type="entry name" value="ZN2_CY6_FUNGAL_1"/>
    <property type="match status" value="1"/>
</dbReference>
<reference evidence="6" key="1">
    <citation type="submission" date="2021-07" db="EMBL/GenBank/DDBJ databases">
        <authorList>
            <person name="Branca A.L. A."/>
        </authorList>
    </citation>
    <scope>NUCLEOTIDE SEQUENCE</scope>
</reference>
<comment type="caution">
    <text evidence="6">The sequence shown here is derived from an EMBL/GenBank/DDBJ whole genome shotgun (WGS) entry which is preliminary data.</text>
</comment>
<evidence type="ECO:0000256" key="2">
    <source>
        <dbReference type="ARBA" id="ARBA00023125"/>
    </source>
</evidence>
<dbReference type="GO" id="GO:0003677">
    <property type="term" value="F:DNA binding"/>
    <property type="evidence" value="ECO:0007669"/>
    <property type="project" value="UniProtKB-KW"/>
</dbReference>
<dbReference type="Pfam" id="PF11951">
    <property type="entry name" value="Fungal_trans_2"/>
    <property type="match status" value="1"/>
</dbReference>
<dbReference type="SMART" id="SM00066">
    <property type="entry name" value="GAL4"/>
    <property type="match status" value="1"/>
</dbReference>
<dbReference type="AlphaFoldDB" id="A0A9W4JLU6"/>
<dbReference type="Proteomes" id="UP001152649">
    <property type="component" value="Unassembled WGS sequence"/>
</dbReference>
<dbReference type="PROSITE" id="PS50048">
    <property type="entry name" value="ZN2_CY6_FUNGAL_2"/>
    <property type="match status" value="1"/>
</dbReference>
<evidence type="ECO:0000256" key="4">
    <source>
        <dbReference type="ARBA" id="ARBA00023242"/>
    </source>
</evidence>